<dbReference type="AlphaFoldDB" id="A0A5J5AEY9"/>
<evidence type="ECO:0000313" key="4">
    <source>
        <dbReference type="Proteomes" id="UP000325577"/>
    </source>
</evidence>
<feature type="coiled-coil region" evidence="1">
    <location>
        <begin position="205"/>
        <end position="237"/>
    </location>
</feature>
<sequence length="328" mass="36107">MLRVTNDEVLISRGEGYHGDGRGSTDDVQFREINGRKGVYRRTANDDFMIGGRGNQSGFASLSDPMAVNGFEHATNNLDRSLSRDMADESFIVPFRSMSLDQVGTDDRTIVDMDSGLPSILKKSENKSNRIGSQVLGGDAAASVDNRNKEVVTDVKQGTKKSEKDKRSKAIPDASDKRKTVGPIRKGKPSKTSPLDDARARAERIRTFKADLQKMKKEKEEEELKRLEALKMERQKRIAARVGSTSAQSPLPSLQTRKQMLTKVSPSSHKGSKFSDSEPGVLSPLQRSKIRATSLGSRDSQKASKARKLNNDSHLMGNRSSRSGLITV</sequence>
<gene>
    <name evidence="3" type="ORF">F0562_035350</name>
</gene>
<protein>
    <submittedName>
        <fullName evidence="3">Uncharacterized protein</fullName>
    </submittedName>
</protein>
<dbReference type="OrthoDB" id="1928292at2759"/>
<dbReference type="PANTHER" id="PTHR31008:SF2">
    <property type="entry name" value="COP1-INTERACTING PROTEIN-LIKE PROTEIN"/>
    <property type="match status" value="1"/>
</dbReference>
<evidence type="ECO:0000256" key="2">
    <source>
        <dbReference type="SAM" id="MobiDB-lite"/>
    </source>
</evidence>
<feature type="compositionally biased region" description="Polar residues" evidence="2">
    <location>
        <begin position="243"/>
        <end position="269"/>
    </location>
</feature>
<evidence type="ECO:0000313" key="3">
    <source>
        <dbReference type="EMBL" id="KAA8527781.1"/>
    </source>
</evidence>
<organism evidence="3 4">
    <name type="scientific">Nyssa sinensis</name>
    <dbReference type="NCBI Taxonomy" id="561372"/>
    <lineage>
        <taxon>Eukaryota</taxon>
        <taxon>Viridiplantae</taxon>
        <taxon>Streptophyta</taxon>
        <taxon>Embryophyta</taxon>
        <taxon>Tracheophyta</taxon>
        <taxon>Spermatophyta</taxon>
        <taxon>Magnoliopsida</taxon>
        <taxon>eudicotyledons</taxon>
        <taxon>Gunneridae</taxon>
        <taxon>Pentapetalae</taxon>
        <taxon>asterids</taxon>
        <taxon>Cornales</taxon>
        <taxon>Nyssaceae</taxon>
        <taxon>Nyssa</taxon>
    </lineage>
</organism>
<keyword evidence="1" id="KW-0175">Coiled coil</keyword>
<feature type="compositionally biased region" description="Polar residues" evidence="2">
    <location>
        <begin position="318"/>
        <end position="328"/>
    </location>
</feature>
<feature type="region of interest" description="Disordered" evidence="2">
    <location>
        <begin position="147"/>
        <end position="200"/>
    </location>
</feature>
<dbReference type="Proteomes" id="UP000325577">
    <property type="component" value="Linkage Group LG21"/>
</dbReference>
<evidence type="ECO:0000256" key="1">
    <source>
        <dbReference type="SAM" id="Coils"/>
    </source>
</evidence>
<accession>A0A5J5AEY9</accession>
<feature type="compositionally biased region" description="Basic and acidic residues" evidence="2">
    <location>
        <begin position="160"/>
        <end position="179"/>
    </location>
</feature>
<dbReference type="EMBL" id="CM018045">
    <property type="protein sequence ID" value="KAA8527781.1"/>
    <property type="molecule type" value="Genomic_DNA"/>
</dbReference>
<dbReference type="PANTHER" id="PTHR31008">
    <property type="entry name" value="COP1-INTERACTING PROTEIN-RELATED"/>
    <property type="match status" value="1"/>
</dbReference>
<reference evidence="3 4" key="1">
    <citation type="submission" date="2019-09" db="EMBL/GenBank/DDBJ databases">
        <title>A chromosome-level genome assembly of the Chinese tupelo Nyssa sinensis.</title>
        <authorList>
            <person name="Yang X."/>
            <person name="Kang M."/>
            <person name="Yang Y."/>
            <person name="Xiong H."/>
            <person name="Wang M."/>
            <person name="Zhang Z."/>
            <person name="Wang Z."/>
            <person name="Wu H."/>
            <person name="Ma T."/>
            <person name="Liu J."/>
            <person name="Xi Z."/>
        </authorList>
    </citation>
    <scope>NUCLEOTIDE SEQUENCE [LARGE SCALE GENOMIC DNA]</scope>
    <source>
        <strain evidence="3">J267</strain>
        <tissue evidence="3">Leaf</tissue>
    </source>
</reference>
<proteinExistence type="predicted"/>
<feature type="region of interest" description="Disordered" evidence="2">
    <location>
        <begin position="239"/>
        <end position="328"/>
    </location>
</feature>
<keyword evidence="4" id="KW-1185">Reference proteome</keyword>
<name>A0A5J5AEY9_9ASTE</name>